<evidence type="ECO:0000259" key="10">
    <source>
        <dbReference type="Pfam" id="PF11527"/>
    </source>
</evidence>
<dbReference type="InterPro" id="IPR038888">
    <property type="entry name" value="CFAP36"/>
</dbReference>
<keyword evidence="5" id="KW-0963">Cytoplasm</keyword>
<keyword evidence="6" id="KW-0175">Coiled coil</keyword>
<proteinExistence type="inferred from homology"/>
<evidence type="ECO:0000256" key="1">
    <source>
        <dbReference type="ARBA" id="ARBA00004138"/>
    </source>
</evidence>
<dbReference type="Gene3D" id="1.20.1520.10">
    <property type="entry name" value="ADP-ribosylation factor-like 2-binding protein, domain"/>
    <property type="match status" value="1"/>
</dbReference>
<sequence>MATTGKEEFVAEDLLESAVEFTNSRKFRNAIADFIDAHVHKFYSTAESKNSDSSELPHEYNQLFTEYQQLVDTLFETLAQEKGFTTQALYRCFRDAADNKFTALFEENEYKWFVDKVMSWMDFYEFLNMMHAAAHDRRKTAHK</sequence>
<feature type="domain" description="BART" evidence="10">
    <location>
        <begin position="13"/>
        <end position="133"/>
    </location>
</feature>
<evidence type="ECO:0000256" key="8">
    <source>
        <dbReference type="ARBA" id="ARBA00023273"/>
    </source>
</evidence>
<gene>
    <name evidence="11" type="ORF">SELO1098_LOCUS31041</name>
    <name evidence="12" type="ORF">SELO1098_LOCUS31042</name>
</gene>
<name>A0A7S3HR88_9STRA</name>
<dbReference type="GO" id="GO:0005930">
    <property type="term" value="C:axoneme"/>
    <property type="evidence" value="ECO:0007669"/>
    <property type="project" value="TreeGrafter"/>
</dbReference>
<dbReference type="PANTHER" id="PTHR21532:SF0">
    <property type="entry name" value="CILIA- AND FLAGELLA-ASSOCIATED PROTEIN 36"/>
    <property type="match status" value="1"/>
</dbReference>
<dbReference type="InterPro" id="IPR023379">
    <property type="entry name" value="BART_dom"/>
</dbReference>
<evidence type="ECO:0000256" key="7">
    <source>
        <dbReference type="ARBA" id="ARBA00023069"/>
    </source>
</evidence>
<reference evidence="11" key="1">
    <citation type="submission" date="2021-01" db="EMBL/GenBank/DDBJ databases">
        <authorList>
            <person name="Corre E."/>
            <person name="Pelletier E."/>
            <person name="Niang G."/>
            <person name="Scheremetjew M."/>
            <person name="Finn R."/>
            <person name="Kale V."/>
            <person name="Holt S."/>
            <person name="Cochrane G."/>
            <person name="Meng A."/>
            <person name="Brown T."/>
            <person name="Cohen L."/>
        </authorList>
    </citation>
    <scope>NUCLEOTIDE SEQUENCE</scope>
    <source>
        <strain evidence="11">CCAP 955/1</strain>
    </source>
</reference>
<protein>
    <recommendedName>
        <fullName evidence="4">Cilia- and flagella-associated protein 36</fullName>
    </recommendedName>
    <alternativeName>
        <fullName evidence="9">Coiled-coil domain-containing protein 104</fullName>
    </alternativeName>
</protein>
<dbReference type="AlphaFoldDB" id="A0A7S3HR88"/>
<evidence type="ECO:0000256" key="3">
    <source>
        <dbReference type="ARBA" id="ARBA00007460"/>
    </source>
</evidence>
<comment type="similarity">
    <text evidence="3">Belongs to the CFAP36 family.</text>
</comment>
<dbReference type="EMBL" id="HBIC01060478">
    <property type="protein sequence ID" value="CAE0302184.1"/>
    <property type="molecule type" value="Transcribed_RNA"/>
</dbReference>
<evidence type="ECO:0000256" key="9">
    <source>
        <dbReference type="ARBA" id="ARBA00031593"/>
    </source>
</evidence>
<evidence type="ECO:0000256" key="6">
    <source>
        <dbReference type="ARBA" id="ARBA00023054"/>
    </source>
</evidence>
<dbReference type="Pfam" id="PF11527">
    <property type="entry name" value="ARL2_Bind_BART"/>
    <property type="match status" value="1"/>
</dbReference>
<evidence type="ECO:0000313" key="11">
    <source>
        <dbReference type="EMBL" id="CAE0302184.1"/>
    </source>
</evidence>
<dbReference type="PANTHER" id="PTHR21532">
    <property type="entry name" value="PHOSPHODIESTERASE HL"/>
    <property type="match status" value="1"/>
</dbReference>
<evidence type="ECO:0000313" key="12">
    <source>
        <dbReference type="EMBL" id="CAE0302185.1"/>
    </source>
</evidence>
<dbReference type="GO" id="GO:0097546">
    <property type="term" value="C:ciliary base"/>
    <property type="evidence" value="ECO:0007669"/>
    <property type="project" value="TreeGrafter"/>
</dbReference>
<dbReference type="EMBL" id="HBIC01060479">
    <property type="protein sequence ID" value="CAE0302185.1"/>
    <property type="molecule type" value="Transcribed_RNA"/>
</dbReference>
<comment type="subcellular location">
    <subcellularLocation>
        <location evidence="1">Cell projection</location>
        <location evidence="1">Cilium</location>
    </subcellularLocation>
    <subcellularLocation>
        <location evidence="2">Cytoplasm</location>
    </subcellularLocation>
</comment>
<dbReference type="InterPro" id="IPR042541">
    <property type="entry name" value="BART_sf"/>
</dbReference>
<keyword evidence="8" id="KW-0966">Cell projection</keyword>
<keyword evidence="7" id="KW-0969">Cilium</keyword>
<organism evidence="11">
    <name type="scientific">Spumella elongata</name>
    <dbReference type="NCBI Taxonomy" id="89044"/>
    <lineage>
        <taxon>Eukaryota</taxon>
        <taxon>Sar</taxon>
        <taxon>Stramenopiles</taxon>
        <taxon>Ochrophyta</taxon>
        <taxon>Chrysophyceae</taxon>
        <taxon>Chromulinales</taxon>
        <taxon>Chromulinaceae</taxon>
        <taxon>Spumella</taxon>
    </lineage>
</organism>
<evidence type="ECO:0000256" key="4">
    <source>
        <dbReference type="ARBA" id="ARBA00021815"/>
    </source>
</evidence>
<evidence type="ECO:0000256" key="5">
    <source>
        <dbReference type="ARBA" id="ARBA00022490"/>
    </source>
</evidence>
<accession>A0A7S3HR88</accession>
<evidence type="ECO:0000256" key="2">
    <source>
        <dbReference type="ARBA" id="ARBA00004496"/>
    </source>
</evidence>